<dbReference type="RefSeq" id="WP_200340826.1">
    <property type="nucleotide sequence ID" value="NZ_NRRL01000025.1"/>
</dbReference>
<dbReference type="PANTHER" id="PTHR24074">
    <property type="entry name" value="CO-CHAPERONE PROTEIN DJLA"/>
    <property type="match status" value="1"/>
</dbReference>
<dbReference type="InterPro" id="IPR050817">
    <property type="entry name" value="DjlA_DnaK_co-chaperone"/>
</dbReference>
<dbReference type="Pfam" id="PF05099">
    <property type="entry name" value="TerB"/>
    <property type="match status" value="1"/>
</dbReference>
<dbReference type="SUPFAM" id="SSF46565">
    <property type="entry name" value="Chaperone J-domain"/>
    <property type="match status" value="1"/>
</dbReference>
<keyword evidence="4" id="KW-1185">Reference proteome</keyword>
<sequence>MSIWGKIVGGTAGFAVGGPLGAILGGLAGHAVDRMRDSTRALSDQDADAAEPGGPEHPEADHNADDNTKKIAFTIGVIVLGAKMAKADGVVTKNEIQAFRQVFQVPPEEIKNVGKVFNQARRDSRGFEPYAKQLGRMFKDNPMVLEEVLDGLFHIARADGDVTQPELDYLEQVAFTFGLDQESWERIRAANATGDGKDPYEILGVSREASDAEVKSAYRRLVRENHPDTLVSQGMPQEFIDMANEKVAAINGAYEQIRKQRGLRR</sequence>
<dbReference type="PROSITE" id="PS50076">
    <property type="entry name" value="DNAJ_2"/>
    <property type="match status" value="1"/>
</dbReference>
<dbReference type="Gene3D" id="1.10.3680.10">
    <property type="entry name" value="TerB-like"/>
    <property type="match status" value="1"/>
</dbReference>
<dbReference type="InterPro" id="IPR036869">
    <property type="entry name" value="J_dom_sf"/>
</dbReference>
<dbReference type="InterPro" id="IPR007791">
    <property type="entry name" value="DjlA_N"/>
</dbReference>
<accession>A0ABS1DEY9</accession>
<evidence type="ECO:0000256" key="1">
    <source>
        <dbReference type="SAM" id="MobiDB-lite"/>
    </source>
</evidence>
<organism evidence="3 4">
    <name type="scientific">Rhodovibrio sodomensis</name>
    <dbReference type="NCBI Taxonomy" id="1088"/>
    <lineage>
        <taxon>Bacteria</taxon>
        <taxon>Pseudomonadati</taxon>
        <taxon>Pseudomonadota</taxon>
        <taxon>Alphaproteobacteria</taxon>
        <taxon>Rhodospirillales</taxon>
        <taxon>Rhodovibrionaceae</taxon>
        <taxon>Rhodovibrio</taxon>
    </lineage>
</organism>
<feature type="domain" description="J" evidence="2">
    <location>
        <begin position="198"/>
        <end position="265"/>
    </location>
</feature>
<dbReference type="SMART" id="SM00271">
    <property type="entry name" value="DnaJ"/>
    <property type="match status" value="1"/>
</dbReference>
<dbReference type="Gene3D" id="1.10.287.110">
    <property type="entry name" value="DnaJ domain"/>
    <property type="match status" value="1"/>
</dbReference>
<evidence type="ECO:0000313" key="3">
    <source>
        <dbReference type="EMBL" id="MBK1668511.1"/>
    </source>
</evidence>
<dbReference type="Pfam" id="PF00226">
    <property type="entry name" value="DnaJ"/>
    <property type="match status" value="1"/>
</dbReference>
<comment type="caution">
    <text evidence="3">The sequence shown here is derived from an EMBL/GenBank/DDBJ whole genome shotgun (WGS) entry which is preliminary data.</text>
</comment>
<dbReference type="InterPro" id="IPR029024">
    <property type="entry name" value="TerB-like"/>
</dbReference>
<dbReference type="CDD" id="cd07316">
    <property type="entry name" value="terB_like_DjlA"/>
    <property type="match status" value="1"/>
</dbReference>
<proteinExistence type="predicted"/>
<dbReference type="EMBL" id="NRRL01000025">
    <property type="protein sequence ID" value="MBK1668511.1"/>
    <property type="molecule type" value="Genomic_DNA"/>
</dbReference>
<dbReference type="PRINTS" id="PR00625">
    <property type="entry name" value="JDOMAIN"/>
</dbReference>
<dbReference type="Proteomes" id="UP001296873">
    <property type="component" value="Unassembled WGS sequence"/>
</dbReference>
<dbReference type="SUPFAM" id="SSF158682">
    <property type="entry name" value="TerB-like"/>
    <property type="match status" value="1"/>
</dbReference>
<feature type="compositionally biased region" description="Basic and acidic residues" evidence="1">
    <location>
        <begin position="54"/>
        <end position="66"/>
    </location>
</feature>
<reference evidence="3 4" key="1">
    <citation type="journal article" date="2020" name="Microorganisms">
        <title>Osmotic Adaptation and Compatible Solute Biosynthesis of Phototrophic Bacteria as Revealed from Genome Analyses.</title>
        <authorList>
            <person name="Imhoff J.F."/>
            <person name="Rahn T."/>
            <person name="Kunzel S."/>
            <person name="Keller A."/>
            <person name="Neulinger S.C."/>
        </authorList>
    </citation>
    <scope>NUCLEOTIDE SEQUENCE [LARGE SCALE GENOMIC DNA]</scope>
    <source>
        <strain evidence="3 4">DSM 9895</strain>
    </source>
</reference>
<evidence type="ECO:0000259" key="2">
    <source>
        <dbReference type="PROSITE" id="PS50076"/>
    </source>
</evidence>
<name>A0ABS1DEY9_9PROT</name>
<evidence type="ECO:0000313" key="4">
    <source>
        <dbReference type="Proteomes" id="UP001296873"/>
    </source>
</evidence>
<gene>
    <name evidence="3" type="ORF">CKO28_10750</name>
</gene>
<protein>
    <submittedName>
        <fullName evidence="3">Molecular chaperone DjlA</fullName>
    </submittedName>
</protein>
<dbReference type="CDD" id="cd06257">
    <property type="entry name" value="DnaJ"/>
    <property type="match status" value="1"/>
</dbReference>
<dbReference type="InterPro" id="IPR001623">
    <property type="entry name" value="DnaJ_domain"/>
</dbReference>
<feature type="region of interest" description="Disordered" evidence="1">
    <location>
        <begin position="39"/>
        <end position="66"/>
    </location>
</feature>